<feature type="region of interest" description="Disordered" evidence="3">
    <location>
        <begin position="580"/>
        <end position="653"/>
    </location>
</feature>
<dbReference type="STRING" id="154538.A0A1M2W427"/>
<dbReference type="InterPro" id="IPR011989">
    <property type="entry name" value="ARM-like"/>
</dbReference>
<feature type="compositionally biased region" description="Polar residues" evidence="3">
    <location>
        <begin position="536"/>
        <end position="548"/>
    </location>
</feature>
<feature type="compositionally biased region" description="Polar residues" evidence="3">
    <location>
        <begin position="91"/>
        <end position="103"/>
    </location>
</feature>
<organism evidence="4 5">
    <name type="scientific">Trametes pubescens</name>
    <name type="common">White-rot fungus</name>
    <dbReference type="NCBI Taxonomy" id="154538"/>
    <lineage>
        <taxon>Eukaryota</taxon>
        <taxon>Fungi</taxon>
        <taxon>Dikarya</taxon>
        <taxon>Basidiomycota</taxon>
        <taxon>Agaricomycotina</taxon>
        <taxon>Agaricomycetes</taxon>
        <taxon>Polyporales</taxon>
        <taxon>Polyporaceae</taxon>
        <taxon>Trametes</taxon>
    </lineage>
</organism>
<dbReference type="InterPro" id="IPR021133">
    <property type="entry name" value="HEAT_type_2"/>
</dbReference>
<keyword evidence="5" id="KW-1185">Reference proteome</keyword>
<feature type="compositionally biased region" description="Low complexity" evidence="3">
    <location>
        <begin position="615"/>
        <end position="643"/>
    </location>
</feature>
<evidence type="ECO:0000256" key="1">
    <source>
        <dbReference type="ARBA" id="ARBA00022737"/>
    </source>
</evidence>
<dbReference type="OMA" id="TWHVRHS"/>
<feature type="compositionally biased region" description="Pro residues" evidence="3">
    <location>
        <begin position="584"/>
        <end position="593"/>
    </location>
</feature>
<dbReference type="InterPro" id="IPR000357">
    <property type="entry name" value="HEAT"/>
</dbReference>
<accession>A0A1M2W427</accession>
<feature type="compositionally biased region" description="Low complexity" evidence="3">
    <location>
        <begin position="1291"/>
        <end position="1309"/>
    </location>
</feature>
<feature type="region of interest" description="Disordered" evidence="3">
    <location>
        <begin position="1"/>
        <end position="56"/>
    </location>
</feature>
<proteinExistence type="predicted"/>
<dbReference type="PROSITE" id="PS50077">
    <property type="entry name" value="HEAT_REPEAT"/>
    <property type="match status" value="2"/>
</dbReference>
<dbReference type="EMBL" id="MNAD01000276">
    <property type="protein sequence ID" value="OJT14615.1"/>
    <property type="molecule type" value="Genomic_DNA"/>
</dbReference>
<dbReference type="InterPro" id="IPR051023">
    <property type="entry name" value="PP2A_Regulatory_Subunit_A"/>
</dbReference>
<feature type="compositionally biased region" description="Low complexity" evidence="3">
    <location>
        <begin position="163"/>
        <end position="176"/>
    </location>
</feature>
<feature type="repeat" description="HEAT" evidence="2">
    <location>
        <begin position="852"/>
        <end position="890"/>
    </location>
</feature>
<gene>
    <name evidence="4" type="ORF">TRAPUB_8861</name>
</gene>
<feature type="repeat" description="HEAT" evidence="2">
    <location>
        <begin position="891"/>
        <end position="925"/>
    </location>
</feature>
<sequence>MSSQYSPASTFTDDSRSPSPDHDIPPTSPLHAPDEDLPDLSPPSTPKSSVVASPPLEVQSYTPHALGIGILSPQPVLGRFAPITRASLSPLQVRTSPVDQRATTLECPSPRDRGSTNPFDIHALHALGARSPEGAHPSPPPPPSLRYIGDPSARASPTGERVASANSAGTGSASSGLRIAIPPPNPTPSSSTPSPPLLPSPANDPAANAGASDAEQTTSETPFDPEAAPVDLLVPPTDLNIDFTELDTEGYSALEKIYLFSRSRAGFHRVFIAHALPRYLLGAELATSDLPSQELIEQITPSEAVDYVLPLLNILATDDDEAVKEALAAELVPIIWWFVTHCRLVEDDTVLEPPSPPTATSPPTLERESSLQRPLTPRPDELFHEQEASLASDIVSLSASEGGDVLTDISVQAFTPLLGTLLLSPNGMVGGSARYAVVELLRRLRRADQREDDERASRFGSSDNISVDSQPQRQPSPTPSQVAEEQDAAEHADVGLFQRNERRLFEHELIYQVVIGMGRLDMDDGRPDQQEDLYETATNPGSGVSTAVPTPHAEAMVAGTDSYFPATSALGLAVESLATMSAPTSPPSSPPPAEDSSASTNVAVPSPVPSPSPPISSGSSISDSPGNSCSSTPSLTSLTSCSSGGYSDQAEFSGADQPSFEIDELPKEDELSVPMEVDEVAGADMHMPMPDEWLPTDALPRHAALPTTPPFEVPPPPPPPVAAPIPLSVDALPGVAIPLVQVQPPSTSPVAETVPRVAEGWLSPGSAARNLAMDDDDGSDVNEEAAVGRLSSMSLMAAVTASGSIGEEAKAAFVAEVERVGRDSIYWVRREASFAVGALAKVVPVEVVTSSLLPLFESLCHDQTWHVRHSVLFALPAILSRLTPDHRRRLALEVILPLSEDEEPTVRSAVLEALGEVMYTFAQDEGGPPDELLKLFLGVRETQDSGGSGDSGDTTVVAKEHTSSPESRIAQPPSATSITAISSAWSDYGTDAGAGPDIYDDPQRPLVCAFNYPAVAFTLGRDRWPELRSLYHTLSQSPAFKIRRTLAASIGEMAKIIGEEHSRADLMDVWRESLRSEESEVRLRVLDAIQTFVRALAQPERQEVINDLADALLNGKLSSWRERERAVKTLGGLVEVEGIDGEVLRRLLVNALDDRVAAVREAAVTAIPSFIREWKERTTLLEELRSDIRAFAMAETFRKRTTYVVCVQEMLASDQADVAVQDATFWSTLSQLGRDPIVDVRIRVARLLGLISDKFSRDSDIAAKTAALALDLMQDDSHEVRAFAAAVAAGATAPAAAPNRPTPLATATPDRTGKSAATFSRPPPPSPSG</sequence>
<feature type="compositionally biased region" description="Pro residues" evidence="3">
    <location>
        <begin position="181"/>
        <end position="199"/>
    </location>
</feature>
<keyword evidence="1" id="KW-0677">Repeat</keyword>
<dbReference type="SUPFAM" id="SSF48371">
    <property type="entry name" value="ARM repeat"/>
    <property type="match status" value="1"/>
</dbReference>
<feature type="region of interest" description="Disordered" evidence="3">
    <location>
        <begin position="91"/>
        <end position="231"/>
    </location>
</feature>
<reference evidence="4 5" key="1">
    <citation type="submission" date="2016-10" db="EMBL/GenBank/DDBJ databases">
        <title>Genome sequence of the basidiomycete white-rot fungus Trametes pubescens.</title>
        <authorList>
            <person name="Makela M.R."/>
            <person name="Granchi Z."/>
            <person name="Peng M."/>
            <person name="De Vries R.P."/>
            <person name="Grigoriev I."/>
            <person name="Riley R."/>
            <person name="Hilden K."/>
        </authorList>
    </citation>
    <scope>NUCLEOTIDE SEQUENCE [LARGE SCALE GENOMIC DNA]</scope>
    <source>
        <strain evidence="4 5">FBCC735</strain>
    </source>
</reference>
<feature type="region of interest" description="Disordered" evidence="3">
    <location>
        <begin position="522"/>
        <end position="548"/>
    </location>
</feature>
<evidence type="ECO:0000256" key="2">
    <source>
        <dbReference type="PROSITE-ProRule" id="PRU00103"/>
    </source>
</evidence>
<dbReference type="GO" id="GO:0005737">
    <property type="term" value="C:cytoplasm"/>
    <property type="evidence" value="ECO:0007669"/>
    <property type="project" value="TreeGrafter"/>
</dbReference>
<dbReference type="PANTHER" id="PTHR10648:SF1">
    <property type="entry name" value="SERINE_THREONINE-PROTEIN PHOSPHATASE 4 REGULATORY SUBUNIT 1"/>
    <property type="match status" value="1"/>
</dbReference>
<feature type="compositionally biased region" description="Low complexity" evidence="3">
    <location>
        <begin position="200"/>
        <end position="214"/>
    </location>
</feature>
<dbReference type="Pfam" id="PF02985">
    <property type="entry name" value="HEAT"/>
    <property type="match status" value="1"/>
</dbReference>
<dbReference type="PANTHER" id="PTHR10648">
    <property type="entry name" value="SERINE/THREONINE-PROTEIN PHOSPHATASE PP2A 65 KDA REGULATORY SUBUNIT"/>
    <property type="match status" value="1"/>
</dbReference>
<dbReference type="GO" id="GO:0019888">
    <property type="term" value="F:protein phosphatase regulator activity"/>
    <property type="evidence" value="ECO:0007669"/>
    <property type="project" value="TreeGrafter"/>
</dbReference>
<feature type="compositionally biased region" description="Basic and acidic residues" evidence="3">
    <location>
        <begin position="448"/>
        <end position="457"/>
    </location>
</feature>
<evidence type="ECO:0000313" key="4">
    <source>
        <dbReference type="EMBL" id="OJT14615.1"/>
    </source>
</evidence>
<feature type="compositionally biased region" description="Low complexity" evidence="3">
    <location>
        <begin position="469"/>
        <end position="481"/>
    </location>
</feature>
<feature type="compositionally biased region" description="Low complexity" evidence="3">
    <location>
        <begin position="594"/>
        <end position="605"/>
    </location>
</feature>
<feature type="region of interest" description="Disordered" evidence="3">
    <location>
        <begin position="349"/>
        <end position="377"/>
    </location>
</feature>
<feature type="region of interest" description="Disordered" evidence="3">
    <location>
        <begin position="1291"/>
        <end position="1329"/>
    </location>
</feature>
<feature type="compositionally biased region" description="Polar residues" evidence="3">
    <location>
        <begin position="1"/>
        <end position="12"/>
    </location>
</feature>
<dbReference type="Gene3D" id="1.25.10.10">
    <property type="entry name" value="Leucine-rich Repeat Variant"/>
    <property type="match status" value="1"/>
</dbReference>
<feature type="region of interest" description="Disordered" evidence="3">
    <location>
        <begin position="448"/>
        <end position="490"/>
    </location>
</feature>
<comment type="caution">
    <text evidence="4">The sequence shown here is derived from an EMBL/GenBank/DDBJ whole genome shotgun (WGS) entry which is preliminary data.</text>
</comment>
<evidence type="ECO:0000313" key="5">
    <source>
        <dbReference type="Proteomes" id="UP000184267"/>
    </source>
</evidence>
<dbReference type="InterPro" id="IPR016024">
    <property type="entry name" value="ARM-type_fold"/>
</dbReference>
<evidence type="ECO:0000256" key="3">
    <source>
        <dbReference type="SAM" id="MobiDB-lite"/>
    </source>
</evidence>
<feature type="compositionally biased region" description="Polar residues" evidence="3">
    <location>
        <begin position="459"/>
        <end position="468"/>
    </location>
</feature>
<dbReference type="OrthoDB" id="340346at2759"/>
<name>A0A1M2W427_TRAPU</name>
<dbReference type="Proteomes" id="UP000184267">
    <property type="component" value="Unassembled WGS sequence"/>
</dbReference>
<protein>
    <submittedName>
        <fullName evidence="4">Serine/threonine-protein phosphatase 4 regulatory subunit 1</fullName>
    </submittedName>
</protein>
<feature type="compositionally biased region" description="Basic and acidic residues" evidence="3">
    <location>
        <begin position="13"/>
        <end position="24"/>
    </location>
</feature>